<dbReference type="GO" id="GO:0004134">
    <property type="term" value="F:4-alpha-glucanotransferase activity"/>
    <property type="evidence" value="ECO:0007669"/>
    <property type="project" value="UniProtKB-EC"/>
</dbReference>
<name>C4ZC40_AGARV</name>
<comment type="catalytic activity">
    <reaction evidence="1">
        <text>Transfers a segment of a (1-&gt;4)-alpha-D-glucan to a new position in an acceptor, which may be glucose or a (1-&gt;4)-alpha-D-glucan.</text>
        <dbReference type="EC" id="2.4.1.25"/>
    </reaction>
</comment>
<dbReference type="SUPFAM" id="SSF51445">
    <property type="entry name" value="(Trans)glycosidases"/>
    <property type="match status" value="1"/>
</dbReference>
<evidence type="ECO:0000313" key="11">
    <source>
        <dbReference type="Proteomes" id="UP000001477"/>
    </source>
</evidence>
<dbReference type="PANTHER" id="PTHR32438:SF5">
    <property type="entry name" value="4-ALPHA-GLUCANOTRANSFERASE DPE1, CHLOROPLASTIC_AMYLOPLASTIC"/>
    <property type="match status" value="1"/>
</dbReference>
<dbReference type="CAZy" id="GH77">
    <property type="family name" value="Glycoside Hydrolase Family 77"/>
</dbReference>
<sequence>MEARENLRGSGILLSISSLPSPYGIGTLGREAYNFVDLLGDLKQKYWQVLPVGPTIFGDSPYQPSSGCAGNIYFIDLDKLVDEGLLEKEEILGYNWGTDESEIDYAALHQNRCRILQKAFERFDTNAQEFQDFVKKQSEWLEQYALFMTLKTDNLYKNWSEWPSEYRNPQTVALEKYQKKNYNTITFWKFCQYKFFEQWED</sequence>
<dbReference type="InterPro" id="IPR017853">
    <property type="entry name" value="GH"/>
</dbReference>
<dbReference type="PaxDb" id="515619-EUBREC_0540"/>
<dbReference type="Pfam" id="PF02446">
    <property type="entry name" value="Glyco_hydro_77"/>
    <property type="match status" value="1"/>
</dbReference>
<dbReference type="EC" id="2.4.1.25" evidence="3"/>
<dbReference type="Gene3D" id="3.20.20.80">
    <property type="entry name" value="Glycosidases"/>
    <property type="match status" value="1"/>
</dbReference>
<evidence type="ECO:0000256" key="6">
    <source>
        <dbReference type="ARBA" id="ARBA00022679"/>
    </source>
</evidence>
<reference evidence="10 11" key="1">
    <citation type="journal article" date="2009" name="Proc. Natl. Acad. Sci. U.S.A.">
        <title>Characterizing a model human gut microbiota composed of members of its two dominant bacterial phyla.</title>
        <authorList>
            <person name="Mahowald M.A."/>
            <person name="Rey F.E."/>
            <person name="Seedorf H."/>
            <person name="Turnbaugh P.J."/>
            <person name="Fulton R.S."/>
            <person name="Wollam A."/>
            <person name="Shah N."/>
            <person name="Wang C."/>
            <person name="Magrini V."/>
            <person name="Wilson R.K."/>
            <person name="Cantarel B.L."/>
            <person name="Coutinho P.M."/>
            <person name="Henrissat B."/>
            <person name="Crock L.W."/>
            <person name="Russell A."/>
            <person name="Verberkmoes N.C."/>
            <person name="Hettich R.L."/>
            <person name="Gordon J.I."/>
        </authorList>
    </citation>
    <scope>NUCLEOTIDE SEQUENCE [LARGE SCALE GENOMIC DNA]</scope>
    <source>
        <strain evidence="11">ATCC 33656 / DSM 3377 / JCM 17463 / KCTC 5835 / LMG 30912 / VPI 0990</strain>
    </source>
</reference>
<dbReference type="EMBL" id="CP001107">
    <property type="protein sequence ID" value="ACR74330.1"/>
    <property type="molecule type" value="Genomic_DNA"/>
</dbReference>
<evidence type="ECO:0000256" key="2">
    <source>
        <dbReference type="ARBA" id="ARBA00005684"/>
    </source>
</evidence>
<keyword evidence="6 10" id="KW-0808">Transferase</keyword>
<evidence type="ECO:0000256" key="7">
    <source>
        <dbReference type="ARBA" id="ARBA00023277"/>
    </source>
</evidence>
<dbReference type="Proteomes" id="UP000001477">
    <property type="component" value="Chromosome"/>
</dbReference>
<evidence type="ECO:0000313" key="10">
    <source>
        <dbReference type="EMBL" id="ACR74330.1"/>
    </source>
</evidence>
<dbReference type="HOGENOM" id="CLU_057955_0_0_9"/>
<accession>C4ZC40</accession>
<keyword evidence="5" id="KW-0328">Glycosyltransferase</keyword>
<evidence type="ECO:0000256" key="1">
    <source>
        <dbReference type="ARBA" id="ARBA00000439"/>
    </source>
</evidence>
<dbReference type="GO" id="GO:0005975">
    <property type="term" value="P:carbohydrate metabolic process"/>
    <property type="evidence" value="ECO:0007669"/>
    <property type="project" value="InterPro"/>
</dbReference>
<keyword evidence="7" id="KW-0119">Carbohydrate metabolism</keyword>
<dbReference type="PANTHER" id="PTHR32438">
    <property type="entry name" value="4-ALPHA-GLUCANOTRANSFERASE DPE1, CHLOROPLASTIC/AMYLOPLASTIC"/>
    <property type="match status" value="1"/>
</dbReference>
<proteinExistence type="inferred from homology"/>
<gene>
    <name evidence="10" type="ordered locus">EUBREC_0540</name>
</gene>
<evidence type="ECO:0000256" key="8">
    <source>
        <dbReference type="ARBA" id="ARBA00031423"/>
    </source>
</evidence>
<dbReference type="KEGG" id="ere:EUBREC_0540"/>
<comment type="similarity">
    <text evidence="2">Belongs to the disproportionating enzyme family.</text>
</comment>
<dbReference type="InterPro" id="IPR003385">
    <property type="entry name" value="Glyco_hydro_77"/>
</dbReference>
<evidence type="ECO:0000256" key="9">
    <source>
        <dbReference type="ARBA" id="ARBA00031501"/>
    </source>
</evidence>
<evidence type="ECO:0000256" key="3">
    <source>
        <dbReference type="ARBA" id="ARBA00012560"/>
    </source>
</evidence>
<dbReference type="AlphaFoldDB" id="C4ZC40"/>
<dbReference type="STRING" id="515619.EUBREC_0540"/>
<evidence type="ECO:0000256" key="4">
    <source>
        <dbReference type="ARBA" id="ARBA00020295"/>
    </source>
</evidence>
<organism evidence="10 11">
    <name type="scientific">Agathobacter rectalis (strain ATCC 33656 / DSM 3377 / JCM 17463 / KCTC 5835 / VPI 0990)</name>
    <name type="common">Eubacterium rectale</name>
    <dbReference type="NCBI Taxonomy" id="515619"/>
    <lineage>
        <taxon>Bacteria</taxon>
        <taxon>Bacillati</taxon>
        <taxon>Bacillota</taxon>
        <taxon>Clostridia</taxon>
        <taxon>Lachnospirales</taxon>
        <taxon>Lachnospiraceae</taxon>
        <taxon>Agathobacter</taxon>
    </lineage>
</organism>
<protein>
    <recommendedName>
        <fullName evidence="4">4-alpha-glucanotransferase</fullName>
        <ecNumber evidence="3">2.4.1.25</ecNumber>
    </recommendedName>
    <alternativeName>
        <fullName evidence="8">Amylomaltase</fullName>
    </alternativeName>
    <alternativeName>
        <fullName evidence="9">Disproportionating enzyme</fullName>
    </alternativeName>
</protein>
<evidence type="ECO:0000256" key="5">
    <source>
        <dbReference type="ARBA" id="ARBA00022676"/>
    </source>
</evidence>